<evidence type="ECO:0000313" key="2">
    <source>
        <dbReference type="Proteomes" id="UP001164746"/>
    </source>
</evidence>
<feature type="non-terminal residue" evidence="1">
    <location>
        <position position="1"/>
    </location>
</feature>
<reference evidence="1" key="1">
    <citation type="submission" date="2022-11" db="EMBL/GenBank/DDBJ databases">
        <title>Centuries of genome instability and evolution in soft-shell clam transmissible cancer (bioRxiv).</title>
        <authorList>
            <person name="Hart S.F.M."/>
            <person name="Yonemitsu M.A."/>
            <person name="Giersch R.M."/>
            <person name="Beal B.F."/>
            <person name="Arriagada G."/>
            <person name="Davis B.W."/>
            <person name="Ostrander E.A."/>
            <person name="Goff S.P."/>
            <person name="Metzger M.J."/>
        </authorList>
    </citation>
    <scope>NUCLEOTIDE SEQUENCE</scope>
    <source>
        <strain evidence="1">MELC-2E11</strain>
        <tissue evidence="1">Siphon/mantle</tissue>
    </source>
</reference>
<name>A0ABY7DZ13_MYAAR</name>
<proteinExistence type="predicted"/>
<keyword evidence="2" id="KW-1185">Reference proteome</keyword>
<sequence length="188" mass="21549">MTKRLQDSPKTQRSSTEKLMNRVGLTTIQKNKVRKEIVFGNVVAAQLQAKAKEYNKATIRRLHKLIAGKIIKKYKCRFTLCKKLGLNKNTATKYSADDVGTNKESFKTARKLEKNIIQFLERDDNSLMQPGKKGHSKTGWCSQTSKDYLQNLYEKFLSENPGQNISFATFCRIRPKHIQLSAFISRSS</sequence>
<evidence type="ECO:0000313" key="1">
    <source>
        <dbReference type="EMBL" id="WAR02977.1"/>
    </source>
</evidence>
<dbReference type="EMBL" id="CP111015">
    <property type="protein sequence ID" value="WAR02977.1"/>
    <property type="molecule type" value="Genomic_DNA"/>
</dbReference>
<dbReference type="Proteomes" id="UP001164746">
    <property type="component" value="Chromosome 4"/>
</dbReference>
<accession>A0ABY7DZ13</accession>
<organism evidence="1 2">
    <name type="scientific">Mya arenaria</name>
    <name type="common">Soft-shell clam</name>
    <dbReference type="NCBI Taxonomy" id="6604"/>
    <lineage>
        <taxon>Eukaryota</taxon>
        <taxon>Metazoa</taxon>
        <taxon>Spiralia</taxon>
        <taxon>Lophotrochozoa</taxon>
        <taxon>Mollusca</taxon>
        <taxon>Bivalvia</taxon>
        <taxon>Autobranchia</taxon>
        <taxon>Heteroconchia</taxon>
        <taxon>Euheterodonta</taxon>
        <taxon>Imparidentia</taxon>
        <taxon>Neoheterodontei</taxon>
        <taxon>Myida</taxon>
        <taxon>Myoidea</taxon>
        <taxon>Myidae</taxon>
        <taxon>Mya</taxon>
    </lineage>
</organism>
<protein>
    <submittedName>
        <fullName evidence="1">Uncharacterized protein</fullName>
    </submittedName>
</protein>
<gene>
    <name evidence="1" type="ORF">MAR_009535</name>
</gene>